<proteinExistence type="predicted"/>
<evidence type="ECO:0000313" key="2">
    <source>
        <dbReference type="Proteomes" id="UP000254889"/>
    </source>
</evidence>
<dbReference type="KEGG" id="ptaw:DW352_15470"/>
<dbReference type="InterPro" id="IPR011990">
    <property type="entry name" value="TPR-like_helical_dom_sf"/>
</dbReference>
<dbReference type="OrthoDB" id="7593450at2"/>
<organism evidence="1 2">
    <name type="scientific">Pseudolabrys taiwanensis</name>
    <dbReference type="NCBI Taxonomy" id="331696"/>
    <lineage>
        <taxon>Bacteria</taxon>
        <taxon>Pseudomonadati</taxon>
        <taxon>Pseudomonadota</taxon>
        <taxon>Alphaproteobacteria</taxon>
        <taxon>Hyphomicrobiales</taxon>
        <taxon>Xanthobacteraceae</taxon>
        <taxon>Pseudolabrys</taxon>
    </lineage>
</organism>
<dbReference type="Gene3D" id="1.25.40.10">
    <property type="entry name" value="Tetratricopeptide repeat domain"/>
    <property type="match status" value="1"/>
</dbReference>
<dbReference type="Proteomes" id="UP000254889">
    <property type="component" value="Chromosome"/>
</dbReference>
<dbReference type="Pfam" id="PF06041">
    <property type="entry name" value="DUF924"/>
    <property type="match status" value="1"/>
</dbReference>
<reference evidence="1 2" key="1">
    <citation type="submission" date="2018-07" db="EMBL/GenBank/DDBJ databases">
        <authorList>
            <person name="Quirk P.G."/>
            <person name="Krulwich T.A."/>
        </authorList>
    </citation>
    <scope>NUCLEOTIDE SEQUENCE [LARGE SCALE GENOMIC DNA]</scope>
    <source>
        <strain evidence="1 2">CC-BB4</strain>
    </source>
</reference>
<name>A0A345ZY00_9HYPH</name>
<gene>
    <name evidence="1" type="ORF">DW352_15470</name>
</gene>
<dbReference type="Gene3D" id="1.20.58.320">
    <property type="entry name" value="TPR-like"/>
    <property type="match status" value="1"/>
</dbReference>
<evidence type="ECO:0000313" key="1">
    <source>
        <dbReference type="EMBL" id="AXK81797.1"/>
    </source>
</evidence>
<dbReference type="RefSeq" id="WP_115692176.1">
    <property type="nucleotide sequence ID" value="NZ_CP031417.1"/>
</dbReference>
<protein>
    <submittedName>
        <fullName evidence="1">DUF924 domain-containing protein</fullName>
    </submittedName>
</protein>
<keyword evidence="2" id="KW-1185">Reference proteome</keyword>
<dbReference type="SUPFAM" id="SSF48452">
    <property type="entry name" value="TPR-like"/>
    <property type="match status" value="1"/>
</dbReference>
<dbReference type="EMBL" id="CP031417">
    <property type="protein sequence ID" value="AXK81797.1"/>
    <property type="molecule type" value="Genomic_DNA"/>
</dbReference>
<dbReference type="AlphaFoldDB" id="A0A345ZY00"/>
<dbReference type="InterPro" id="IPR010323">
    <property type="entry name" value="DUF924"/>
</dbReference>
<sequence length="182" mass="20371">MTAEFSAADIVTFWREAGRDRWFNKNADFDAEIRQRFLTAHEAAAAGQVTAWETTAEGALALLILLDQFPRNMFRDSSRAFATDPLARTIAAGALVRGFDSHVPADMRTFFYLPFEHSEDLADQERCIALYKAAGDADNLKWAELHADIIRRFGRFPHRNVLLGRASTPEEQAFLESGGFAG</sequence>
<accession>A0A345ZY00</accession>